<evidence type="ECO:0000313" key="2">
    <source>
        <dbReference type="Proteomes" id="UP001235840"/>
    </source>
</evidence>
<accession>A0ABT9VXR7</accession>
<dbReference type="Proteomes" id="UP001235840">
    <property type="component" value="Unassembled WGS sequence"/>
</dbReference>
<comment type="caution">
    <text evidence="1">The sequence shown here is derived from an EMBL/GenBank/DDBJ whole genome shotgun (WGS) entry which is preliminary data.</text>
</comment>
<organism evidence="1 2">
    <name type="scientific">Caldalkalibacillus horti</name>
    <dbReference type="NCBI Taxonomy" id="77523"/>
    <lineage>
        <taxon>Bacteria</taxon>
        <taxon>Bacillati</taxon>
        <taxon>Bacillota</taxon>
        <taxon>Bacilli</taxon>
        <taxon>Bacillales</taxon>
        <taxon>Bacillaceae</taxon>
        <taxon>Caldalkalibacillus</taxon>
    </lineage>
</organism>
<proteinExistence type="predicted"/>
<sequence>MFRKTLISSILVITLCIGLQFSGGEKEFLALHK</sequence>
<name>A0ABT9VXR7_9BACI</name>
<gene>
    <name evidence="1" type="ORF">J2S11_001503</name>
</gene>
<protein>
    <submittedName>
        <fullName evidence="1">Uncharacterized protein</fullName>
    </submittedName>
</protein>
<reference evidence="1 2" key="1">
    <citation type="submission" date="2023-07" db="EMBL/GenBank/DDBJ databases">
        <title>Genomic Encyclopedia of Type Strains, Phase IV (KMG-IV): sequencing the most valuable type-strain genomes for metagenomic binning, comparative biology and taxonomic classification.</title>
        <authorList>
            <person name="Goeker M."/>
        </authorList>
    </citation>
    <scope>NUCLEOTIDE SEQUENCE [LARGE SCALE GENOMIC DNA]</scope>
    <source>
        <strain evidence="1 2">DSM 12751</strain>
    </source>
</reference>
<dbReference type="EMBL" id="JAUSTY010000005">
    <property type="protein sequence ID" value="MDQ0165602.1"/>
    <property type="molecule type" value="Genomic_DNA"/>
</dbReference>
<keyword evidence="2" id="KW-1185">Reference proteome</keyword>
<evidence type="ECO:0000313" key="1">
    <source>
        <dbReference type="EMBL" id="MDQ0165602.1"/>
    </source>
</evidence>